<dbReference type="Proteomes" id="UP000184526">
    <property type="component" value="Unassembled WGS sequence"/>
</dbReference>
<evidence type="ECO:0000256" key="1">
    <source>
        <dbReference type="SAM" id="MobiDB-lite"/>
    </source>
</evidence>
<organism evidence="2 3">
    <name type="scientific">Clostridium collagenovorans DSM 3089</name>
    <dbReference type="NCBI Taxonomy" id="1121306"/>
    <lineage>
        <taxon>Bacteria</taxon>
        <taxon>Bacillati</taxon>
        <taxon>Bacillota</taxon>
        <taxon>Clostridia</taxon>
        <taxon>Eubacteriales</taxon>
        <taxon>Clostridiaceae</taxon>
        <taxon>Clostridium</taxon>
    </lineage>
</organism>
<reference evidence="2 3" key="1">
    <citation type="submission" date="2016-11" db="EMBL/GenBank/DDBJ databases">
        <authorList>
            <person name="Jaros S."/>
            <person name="Januszkiewicz K."/>
            <person name="Wedrychowicz H."/>
        </authorList>
    </citation>
    <scope>NUCLEOTIDE SEQUENCE [LARGE SCALE GENOMIC DNA]</scope>
    <source>
        <strain evidence="2 3">DSM 3089</strain>
    </source>
</reference>
<name>A0A1M5XWI9_9CLOT</name>
<dbReference type="RefSeq" id="WP_072832333.1">
    <property type="nucleotide sequence ID" value="NZ_FQXP01000010.1"/>
</dbReference>
<feature type="region of interest" description="Disordered" evidence="1">
    <location>
        <begin position="1"/>
        <end position="33"/>
    </location>
</feature>
<feature type="compositionally biased region" description="Low complexity" evidence="1">
    <location>
        <begin position="14"/>
        <end position="28"/>
    </location>
</feature>
<accession>A0A1M5XWI9</accession>
<evidence type="ECO:0000313" key="2">
    <source>
        <dbReference type="EMBL" id="SHI04092.1"/>
    </source>
</evidence>
<gene>
    <name evidence="2" type="ORF">SAMN02745196_02480</name>
</gene>
<dbReference type="EMBL" id="FQXP01000010">
    <property type="protein sequence ID" value="SHI04092.1"/>
    <property type="molecule type" value="Genomic_DNA"/>
</dbReference>
<dbReference type="AlphaFoldDB" id="A0A1M5XWI9"/>
<protein>
    <submittedName>
        <fullName evidence="2">Uncharacterized protein</fullName>
    </submittedName>
</protein>
<keyword evidence="3" id="KW-1185">Reference proteome</keyword>
<evidence type="ECO:0000313" key="3">
    <source>
        <dbReference type="Proteomes" id="UP000184526"/>
    </source>
</evidence>
<sequence>MSKNQKTTRDKIKNPNMNTFTTPNMPDPATDPIVCNNIVNAEFDYTYDSNRDNYTKDANPSKKHR</sequence>
<proteinExistence type="predicted"/>